<dbReference type="Proteomes" id="UP000237771">
    <property type="component" value="Unassembled WGS sequence"/>
</dbReference>
<keyword evidence="4" id="KW-1185">Reference proteome</keyword>
<sequence>MIIITFVAFLQYINSLEKECQFGLDYYSSDKKAMSAINF</sequence>
<accession>A0A1M5K4Y0</accession>
<evidence type="ECO:0000313" key="3">
    <source>
        <dbReference type="Proteomes" id="UP000184384"/>
    </source>
</evidence>
<evidence type="ECO:0000313" key="2">
    <source>
        <dbReference type="EMBL" id="SHG47845.1"/>
    </source>
</evidence>
<name>A0A1M5K4Y0_9FLAO</name>
<proteinExistence type="predicted"/>
<organism evidence="2 3">
    <name type="scientific">Flavobacterium granuli</name>
    <dbReference type="NCBI Taxonomy" id="280093"/>
    <lineage>
        <taxon>Bacteria</taxon>
        <taxon>Pseudomonadati</taxon>
        <taxon>Bacteroidota</taxon>
        <taxon>Flavobacteriia</taxon>
        <taxon>Flavobacteriales</taxon>
        <taxon>Flavobacteriaceae</taxon>
        <taxon>Flavobacterium</taxon>
    </lineage>
</organism>
<reference evidence="2" key="1">
    <citation type="submission" date="2016-11" db="EMBL/GenBank/DDBJ databases">
        <authorList>
            <person name="Jaros S."/>
            <person name="Januszkiewicz K."/>
            <person name="Wedrychowicz H."/>
        </authorList>
    </citation>
    <scope>NUCLEOTIDE SEQUENCE [LARGE SCALE GENOMIC DNA]</scope>
    <source>
        <strain evidence="2">DSM 19729</strain>
    </source>
</reference>
<gene>
    <name evidence="1" type="ORF">BC624_102128</name>
    <name evidence="2" type="ORF">SAMN05443373_102128</name>
</gene>
<dbReference type="STRING" id="280093.SAMN05443373_102128"/>
<dbReference type="AlphaFoldDB" id="A0A1M5K4Y0"/>
<reference evidence="3" key="2">
    <citation type="submission" date="2016-11" db="EMBL/GenBank/DDBJ databases">
        <authorList>
            <person name="Varghese N."/>
            <person name="Submissions S."/>
        </authorList>
    </citation>
    <scope>NUCLEOTIDE SEQUENCE [LARGE SCALE GENOMIC DNA]</scope>
    <source>
        <strain evidence="3">DSM 19729</strain>
    </source>
</reference>
<dbReference type="EMBL" id="FQWO01000002">
    <property type="protein sequence ID" value="SHG47845.1"/>
    <property type="molecule type" value="Genomic_DNA"/>
</dbReference>
<dbReference type="Proteomes" id="UP000184384">
    <property type="component" value="Unassembled WGS sequence"/>
</dbReference>
<protein>
    <submittedName>
        <fullName evidence="2">Uncharacterized protein</fullName>
    </submittedName>
</protein>
<evidence type="ECO:0000313" key="1">
    <source>
        <dbReference type="EMBL" id="PRZ26165.1"/>
    </source>
</evidence>
<dbReference type="EMBL" id="PVUB01000002">
    <property type="protein sequence ID" value="PRZ26165.1"/>
    <property type="molecule type" value="Genomic_DNA"/>
</dbReference>
<evidence type="ECO:0000313" key="4">
    <source>
        <dbReference type="Proteomes" id="UP000237771"/>
    </source>
</evidence>
<reference evidence="1 4" key="3">
    <citation type="submission" date="2018-03" db="EMBL/GenBank/DDBJ databases">
        <title>Genomic Encyclopedia of Archaeal and Bacterial Type Strains, Phase II (KMG-II): from individual species to whole genera.</title>
        <authorList>
            <person name="Goeker M."/>
        </authorList>
    </citation>
    <scope>NUCLEOTIDE SEQUENCE [LARGE SCALE GENOMIC DNA]</scope>
    <source>
        <strain evidence="1 4">DSM 17797</strain>
    </source>
</reference>